<feature type="non-terminal residue" evidence="4">
    <location>
        <position position="1"/>
    </location>
</feature>
<feature type="repeat" description="ANK" evidence="3">
    <location>
        <begin position="156"/>
        <end position="188"/>
    </location>
</feature>
<dbReference type="GO" id="GO:0005634">
    <property type="term" value="C:nucleus"/>
    <property type="evidence" value="ECO:0007669"/>
    <property type="project" value="TreeGrafter"/>
</dbReference>
<proteinExistence type="predicted"/>
<reference evidence="4" key="1">
    <citation type="journal article" date="2021" name="Nat. Commun.">
        <title>Genetic determinants of endophytism in the Arabidopsis root mycobiome.</title>
        <authorList>
            <person name="Mesny F."/>
            <person name="Miyauchi S."/>
            <person name="Thiergart T."/>
            <person name="Pickel B."/>
            <person name="Atanasova L."/>
            <person name="Karlsson M."/>
            <person name="Huettel B."/>
            <person name="Barry K.W."/>
            <person name="Haridas S."/>
            <person name="Chen C."/>
            <person name="Bauer D."/>
            <person name="Andreopoulos W."/>
            <person name="Pangilinan J."/>
            <person name="LaButti K."/>
            <person name="Riley R."/>
            <person name="Lipzen A."/>
            <person name="Clum A."/>
            <person name="Drula E."/>
            <person name="Henrissat B."/>
            <person name="Kohler A."/>
            <person name="Grigoriev I.V."/>
            <person name="Martin F.M."/>
            <person name="Hacquard S."/>
        </authorList>
    </citation>
    <scope>NUCLEOTIDE SEQUENCE</scope>
    <source>
        <strain evidence="4">MPI-CAGE-CH-0235</strain>
    </source>
</reference>
<dbReference type="InterPro" id="IPR002110">
    <property type="entry name" value="Ankyrin_rpt"/>
</dbReference>
<comment type="caution">
    <text evidence="4">The sequence shown here is derived from an EMBL/GenBank/DDBJ whole genome shotgun (WGS) entry which is preliminary data.</text>
</comment>
<dbReference type="PROSITE" id="PS50088">
    <property type="entry name" value="ANK_REPEAT"/>
    <property type="match status" value="4"/>
</dbReference>
<dbReference type="Proteomes" id="UP000813444">
    <property type="component" value="Unassembled WGS sequence"/>
</dbReference>
<evidence type="ECO:0000313" key="4">
    <source>
        <dbReference type="EMBL" id="KAH7325594.1"/>
    </source>
</evidence>
<dbReference type="InterPro" id="IPR050663">
    <property type="entry name" value="Ankyrin-SOCS_Box"/>
</dbReference>
<dbReference type="OrthoDB" id="20872at2759"/>
<dbReference type="GO" id="GO:0045944">
    <property type="term" value="P:positive regulation of transcription by RNA polymerase II"/>
    <property type="evidence" value="ECO:0007669"/>
    <property type="project" value="TreeGrafter"/>
</dbReference>
<keyword evidence="1" id="KW-0677">Repeat</keyword>
<dbReference type="PROSITE" id="PS50297">
    <property type="entry name" value="ANK_REP_REGION"/>
    <property type="match status" value="3"/>
</dbReference>
<dbReference type="Pfam" id="PF00023">
    <property type="entry name" value="Ank"/>
    <property type="match status" value="1"/>
</dbReference>
<dbReference type="Pfam" id="PF12796">
    <property type="entry name" value="Ank_2"/>
    <property type="match status" value="2"/>
</dbReference>
<accession>A0A8K0WW83</accession>
<keyword evidence="5" id="KW-1185">Reference proteome</keyword>
<feature type="repeat" description="ANK" evidence="3">
    <location>
        <begin position="10"/>
        <end position="42"/>
    </location>
</feature>
<protein>
    <submittedName>
        <fullName evidence="4">Ankyrin repeat-containing domain protein</fullName>
    </submittedName>
</protein>
<dbReference type="GO" id="GO:0000976">
    <property type="term" value="F:transcription cis-regulatory region binding"/>
    <property type="evidence" value="ECO:0007669"/>
    <property type="project" value="TreeGrafter"/>
</dbReference>
<feature type="repeat" description="ANK" evidence="3">
    <location>
        <begin position="224"/>
        <end position="256"/>
    </location>
</feature>
<dbReference type="EMBL" id="JAGPNK010000002">
    <property type="protein sequence ID" value="KAH7325594.1"/>
    <property type="molecule type" value="Genomic_DNA"/>
</dbReference>
<name>A0A8K0WW83_9HYPO</name>
<keyword evidence="2 3" id="KW-0040">ANK repeat</keyword>
<evidence type="ECO:0000313" key="5">
    <source>
        <dbReference type="Proteomes" id="UP000813444"/>
    </source>
</evidence>
<evidence type="ECO:0000256" key="1">
    <source>
        <dbReference type="ARBA" id="ARBA00022737"/>
    </source>
</evidence>
<sequence length="265" mass="28142">KAQLNTRDRLGRTPLHKAVEYGRMEAVEILTNGGADPDIPDLVGQTPLICSISEHGVDGEEIALHLIRQGADIHAKDAKGFTACYRAAQRGCLSVLGELISKGADVNIRPFNGKTPLMEVVHAAGWHHLHNRYAIYEAAAGLLLSGGADPDIADNKKKTPLAKAAKDSEDGLCQLLLHAGANVAIVDYLGRDALMRAASSIFSTRKTLDLLIAHGADVNAASPDGMTPLMMAAETGGKKAMERLIYHGAHVNSINKDGKTALDFA</sequence>
<dbReference type="PANTHER" id="PTHR24193:SF121">
    <property type="entry name" value="ADA2A-CONTAINING COMPLEX COMPONENT 3, ISOFORM D"/>
    <property type="match status" value="1"/>
</dbReference>
<feature type="repeat" description="ANK" evidence="3">
    <location>
        <begin position="79"/>
        <end position="111"/>
    </location>
</feature>
<dbReference type="Gene3D" id="1.25.40.20">
    <property type="entry name" value="Ankyrin repeat-containing domain"/>
    <property type="match status" value="4"/>
</dbReference>
<evidence type="ECO:0000256" key="2">
    <source>
        <dbReference type="ARBA" id="ARBA00023043"/>
    </source>
</evidence>
<evidence type="ECO:0000256" key="3">
    <source>
        <dbReference type="PROSITE-ProRule" id="PRU00023"/>
    </source>
</evidence>
<gene>
    <name evidence="4" type="ORF">B0I35DRAFT_342699</name>
</gene>
<dbReference type="InterPro" id="IPR036770">
    <property type="entry name" value="Ankyrin_rpt-contain_sf"/>
</dbReference>
<dbReference type="AlphaFoldDB" id="A0A8K0WW83"/>
<dbReference type="PRINTS" id="PR01415">
    <property type="entry name" value="ANKYRIN"/>
</dbReference>
<dbReference type="PANTHER" id="PTHR24193">
    <property type="entry name" value="ANKYRIN REPEAT PROTEIN"/>
    <property type="match status" value="1"/>
</dbReference>
<dbReference type="SMART" id="SM00248">
    <property type="entry name" value="ANK"/>
    <property type="match status" value="7"/>
</dbReference>
<dbReference type="SUPFAM" id="SSF48403">
    <property type="entry name" value="Ankyrin repeat"/>
    <property type="match status" value="1"/>
</dbReference>
<feature type="non-terminal residue" evidence="4">
    <location>
        <position position="265"/>
    </location>
</feature>
<organism evidence="4 5">
    <name type="scientific">Stachybotrys elegans</name>
    <dbReference type="NCBI Taxonomy" id="80388"/>
    <lineage>
        <taxon>Eukaryota</taxon>
        <taxon>Fungi</taxon>
        <taxon>Dikarya</taxon>
        <taxon>Ascomycota</taxon>
        <taxon>Pezizomycotina</taxon>
        <taxon>Sordariomycetes</taxon>
        <taxon>Hypocreomycetidae</taxon>
        <taxon>Hypocreales</taxon>
        <taxon>Stachybotryaceae</taxon>
        <taxon>Stachybotrys</taxon>
    </lineage>
</organism>